<accession>A0A5N6M8P2</accession>
<evidence type="ECO:0000313" key="3">
    <source>
        <dbReference type="Proteomes" id="UP000326396"/>
    </source>
</evidence>
<protein>
    <submittedName>
        <fullName evidence="2">Uncharacterized protein</fullName>
    </submittedName>
</protein>
<keyword evidence="3" id="KW-1185">Reference proteome</keyword>
<dbReference type="AlphaFoldDB" id="A0A5N6M8P2"/>
<comment type="caution">
    <text evidence="2">The sequence shown here is derived from an EMBL/GenBank/DDBJ whole genome shotgun (WGS) entry which is preliminary data.</text>
</comment>
<organism evidence="2 3">
    <name type="scientific">Mikania micrantha</name>
    <name type="common">bitter vine</name>
    <dbReference type="NCBI Taxonomy" id="192012"/>
    <lineage>
        <taxon>Eukaryota</taxon>
        <taxon>Viridiplantae</taxon>
        <taxon>Streptophyta</taxon>
        <taxon>Embryophyta</taxon>
        <taxon>Tracheophyta</taxon>
        <taxon>Spermatophyta</taxon>
        <taxon>Magnoliopsida</taxon>
        <taxon>eudicotyledons</taxon>
        <taxon>Gunneridae</taxon>
        <taxon>Pentapetalae</taxon>
        <taxon>asterids</taxon>
        <taxon>campanulids</taxon>
        <taxon>Asterales</taxon>
        <taxon>Asteraceae</taxon>
        <taxon>Asteroideae</taxon>
        <taxon>Heliantheae alliance</taxon>
        <taxon>Eupatorieae</taxon>
        <taxon>Mikania</taxon>
    </lineage>
</organism>
<feature type="region of interest" description="Disordered" evidence="1">
    <location>
        <begin position="87"/>
        <end position="106"/>
    </location>
</feature>
<evidence type="ECO:0000256" key="1">
    <source>
        <dbReference type="SAM" id="MobiDB-lite"/>
    </source>
</evidence>
<name>A0A5N6M8P2_9ASTR</name>
<gene>
    <name evidence="2" type="ORF">E3N88_32262</name>
</gene>
<dbReference type="Proteomes" id="UP000326396">
    <property type="component" value="Linkage Group LG6"/>
</dbReference>
<proteinExistence type="predicted"/>
<sequence length="258" mass="29221">MCKENPDEHDKWLLNHLAGYVVGHDYPPTQVVTFPHRTIPCWLSILVRQLHNIQVIYGSKRYEASARSGNREENVAFGTTLTKYEASIGSSEDDEPSVERSRGLTKSAMPKRSVSIMKRIPVRQFGSRTTASINISSNKYKKKPSLKTNKNYAPSTPLLHFLYLRFRFEKISRRILNMAAQKNIRLLECKVFEMKFLACLRPSKNFPYKLMLCKVALSVGMYVAACYFESGLSVFLGLYTWAGSGYAAKEGVQAPAGF</sequence>
<evidence type="ECO:0000313" key="2">
    <source>
        <dbReference type="EMBL" id="KAD3336743.1"/>
    </source>
</evidence>
<reference evidence="2 3" key="1">
    <citation type="submission" date="2019-05" db="EMBL/GenBank/DDBJ databases">
        <title>Mikania micrantha, genome provides insights into the molecular mechanism of rapid growth.</title>
        <authorList>
            <person name="Liu B."/>
        </authorList>
    </citation>
    <scope>NUCLEOTIDE SEQUENCE [LARGE SCALE GENOMIC DNA]</scope>
    <source>
        <strain evidence="2">NLD-2019</strain>
        <tissue evidence="2">Leaf</tissue>
    </source>
</reference>
<dbReference type="EMBL" id="SZYD01000016">
    <property type="protein sequence ID" value="KAD3336743.1"/>
    <property type="molecule type" value="Genomic_DNA"/>
</dbReference>